<dbReference type="EMBL" id="CP071868">
    <property type="protein sequence ID" value="QTE30161.1"/>
    <property type="molecule type" value="Genomic_DNA"/>
</dbReference>
<protein>
    <submittedName>
        <fullName evidence="7">Isoprenylcysteine carboxylmethyltransferase family protein</fullName>
    </submittedName>
</protein>
<organism evidence="7 8">
    <name type="scientific">Pengzhenrongella sicca</name>
    <dbReference type="NCBI Taxonomy" id="2819238"/>
    <lineage>
        <taxon>Bacteria</taxon>
        <taxon>Bacillati</taxon>
        <taxon>Actinomycetota</taxon>
        <taxon>Actinomycetes</taxon>
        <taxon>Micrococcales</taxon>
        <taxon>Pengzhenrongella</taxon>
    </lineage>
</organism>
<keyword evidence="2 6" id="KW-0812">Transmembrane</keyword>
<dbReference type="RefSeq" id="WP_227424480.1">
    <property type="nucleotide sequence ID" value="NZ_CP071868.1"/>
</dbReference>
<feature type="region of interest" description="Disordered" evidence="5">
    <location>
        <begin position="1"/>
        <end position="30"/>
    </location>
</feature>
<dbReference type="GO" id="GO:0012505">
    <property type="term" value="C:endomembrane system"/>
    <property type="evidence" value="ECO:0007669"/>
    <property type="project" value="UniProtKB-SubCell"/>
</dbReference>
<proteinExistence type="predicted"/>
<feature type="transmembrane region" description="Helical" evidence="6">
    <location>
        <begin position="68"/>
        <end position="90"/>
    </location>
</feature>
<dbReference type="Gene3D" id="1.20.120.1630">
    <property type="match status" value="1"/>
</dbReference>
<evidence type="ECO:0000256" key="6">
    <source>
        <dbReference type="SAM" id="Phobius"/>
    </source>
</evidence>
<dbReference type="KEGG" id="psic:J4E96_03860"/>
<dbReference type="Proteomes" id="UP000663937">
    <property type="component" value="Chromosome"/>
</dbReference>
<evidence type="ECO:0000256" key="4">
    <source>
        <dbReference type="ARBA" id="ARBA00023136"/>
    </source>
</evidence>
<evidence type="ECO:0000313" key="7">
    <source>
        <dbReference type="EMBL" id="QTE30161.1"/>
    </source>
</evidence>
<evidence type="ECO:0000313" key="8">
    <source>
        <dbReference type="Proteomes" id="UP000663937"/>
    </source>
</evidence>
<dbReference type="PANTHER" id="PTHR43847:SF1">
    <property type="entry name" value="BLL3993 PROTEIN"/>
    <property type="match status" value="1"/>
</dbReference>
<dbReference type="Pfam" id="PF04191">
    <property type="entry name" value="PEMT"/>
    <property type="match status" value="1"/>
</dbReference>
<sequence length="185" mass="19105">MPPSAADESADDGAAAGDGASDAAGAAPGRPARREVRTAHLFVVGQFALLALLVALRGRSDWPVPAALAAACTVGAIVGVVVMVIAAASLGRGLTAVPLPNARAELRTGGLYRFSRHPIYGGLLLTAACLTVASGSALRLLVLGLLATLLTVKARWEEARLARRFPGYAEYAARTPRFAGIPRRR</sequence>
<evidence type="ECO:0000256" key="2">
    <source>
        <dbReference type="ARBA" id="ARBA00022692"/>
    </source>
</evidence>
<reference evidence="7" key="1">
    <citation type="submission" date="2021-03" db="EMBL/GenBank/DDBJ databases">
        <title>Pengzhenrongella sicca gen. nov., sp. nov., a new member of suborder Micrococcineae isolated from High-Arctic tundra soil.</title>
        <authorList>
            <person name="Peng F."/>
        </authorList>
    </citation>
    <scope>NUCLEOTIDE SEQUENCE</scope>
    <source>
        <strain evidence="7">LRZ-2</strain>
    </source>
</reference>
<comment type="subcellular location">
    <subcellularLocation>
        <location evidence="1">Endomembrane system</location>
        <topology evidence="1">Multi-pass membrane protein</topology>
    </subcellularLocation>
</comment>
<keyword evidence="8" id="KW-1185">Reference proteome</keyword>
<evidence type="ECO:0000256" key="5">
    <source>
        <dbReference type="SAM" id="MobiDB-lite"/>
    </source>
</evidence>
<dbReference type="InterPro" id="IPR007318">
    <property type="entry name" value="Phopholipid_MeTrfase"/>
</dbReference>
<accession>A0A8A4ZFH8</accession>
<name>A0A8A4ZFH8_9MICO</name>
<feature type="transmembrane region" description="Helical" evidence="6">
    <location>
        <begin position="38"/>
        <end position="56"/>
    </location>
</feature>
<dbReference type="AlphaFoldDB" id="A0A8A4ZFH8"/>
<dbReference type="PANTHER" id="PTHR43847">
    <property type="entry name" value="BLL3993 PROTEIN"/>
    <property type="match status" value="1"/>
</dbReference>
<evidence type="ECO:0000256" key="1">
    <source>
        <dbReference type="ARBA" id="ARBA00004127"/>
    </source>
</evidence>
<feature type="transmembrane region" description="Helical" evidence="6">
    <location>
        <begin position="119"/>
        <end position="152"/>
    </location>
</feature>
<evidence type="ECO:0000256" key="3">
    <source>
        <dbReference type="ARBA" id="ARBA00022989"/>
    </source>
</evidence>
<keyword evidence="3 6" id="KW-1133">Transmembrane helix</keyword>
<dbReference type="InterPro" id="IPR052527">
    <property type="entry name" value="Metal_cation-efflux_comp"/>
</dbReference>
<gene>
    <name evidence="7" type="ORF">J4E96_03860</name>
</gene>
<keyword evidence="4 6" id="KW-0472">Membrane</keyword>